<dbReference type="InterPro" id="IPR051330">
    <property type="entry name" value="Phosphatase_reg/MetRdx"/>
</dbReference>
<dbReference type="GO" id="GO:0033745">
    <property type="term" value="F:L-methionine-(R)-S-oxide reductase activity"/>
    <property type="evidence" value="ECO:0007669"/>
    <property type="project" value="TreeGrafter"/>
</dbReference>
<dbReference type="Gene3D" id="3.30.450.40">
    <property type="match status" value="1"/>
</dbReference>
<evidence type="ECO:0000313" key="4">
    <source>
        <dbReference type="Proteomes" id="UP000179840"/>
    </source>
</evidence>
<comment type="similarity">
    <text evidence="1">Belongs to the free Met sulfoxide reductase family.</text>
</comment>
<evidence type="ECO:0000313" key="3">
    <source>
        <dbReference type="EMBL" id="OHV97911.1"/>
    </source>
</evidence>
<reference evidence="3 4" key="1">
    <citation type="submission" date="2015-06" db="EMBL/GenBank/DDBJ databases">
        <title>Draft genome sequencing of a biphenyl-degrading bacterium, Janthinobacterium lividum MEG1.</title>
        <authorList>
            <person name="Shimodaira J."/>
            <person name="Hatta T."/>
        </authorList>
    </citation>
    <scope>NUCLEOTIDE SEQUENCE [LARGE SCALE GENOMIC DNA]</scope>
    <source>
        <strain evidence="3 4">MEG1</strain>
    </source>
</reference>
<gene>
    <name evidence="3" type="ORF">AKG95_06400</name>
</gene>
<feature type="domain" description="GAF" evidence="2">
    <location>
        <begin position="61"/>
        <end position="166"/>
    </location>
</feature>
<dbReference type="InterPro" id="IPR003018">
    <property type="entry name" value="GAF"/>
</dbReference>
<comment type="caution">
    <text evidence="3">The sequence shown here is derived from an EMBL/GenBank/DDBJ whole genome shotgun (WGS) entry which is preliminary data.</text>
</comment>
<dbReference type="EMBL" id="LFKP01000004">
    <property type="protein sequence ID" value="OHV97911.1"/>
    <property type="molecule type" value="Genomic_DNA"/>
</dbReference>
<proteinExistence type="inferred from homology"/>
<dbReference type="PANTHER" id="PTHR21021:SF15">
    <property type="entry name" value="FREE METHIONINE-R-SULFOXIDE REDUCTASE"/>
    <property type="match status" value="1"/>
</dbReference>
<evidence type="ECO:0000256" key="1">
    <source>
        <dbReference type="ARBA" id="ARBA00038454"/>
    </source>
</evidence>
<dbReference type="FunFam" id="3.30.450.40:FF:000008">
    <property type="entry name" value="GAF domain-containing proteins"/>
    <property type="match status" value="1"/>
</dbReference>
<dbReference type="GO" id="GO:0005829">
    <property type="term" value="C:cytosol"/>
    <property type="evidence" value="ECO:0007669"/>
    <property type="project" value="TreeGrafter"/>
</dbReference>
<dbReference type="PANTHER" id="PTHR21021">
    <property type="entry name" value="GAF/PUTATIVE CYTOSKELETAL PROTEIN"/>
    <property type="match status" value="1"/>
</dbReference>
<accession>A0A1S1UDW1</accession>
<protein>
    <submittedName>
        <fullName evidence="3">GAF domain-containing protein</fullName>
    </submittedName>
</protein>
<dbReference type="AlphaFoldDB" id="A0A1S1UDW1"/>
<name>A0A1S1UDW1_9BURK</name>
<dbReference type="SUPFAM" id="SSF55781">
    <property type="entry name" value="GAF domain-like"/>
    <property type="match status" value="1"/>
</dbReference>
<dbReference type="RefSeq" id="WP_071076077.1">
    <property type="nucleotide sequence ID" value="NZ_LFKP01000004.1"/>
</dbReference>
<dbReference type="Pfam" id="PF01590">
    <property type="entry name" value="GAF"/>
    <property type="match status" value="1"/>
</dbReference>
<dbReference type="InterPro" id="IPR029016">
    <property type="entry name" value="GAF-like_dom_sf"/>
</dbReference>
<dbReference type="Proteomes" id="UP000179840">
    <property type="component" value="Unassembled WGS sequence"/>
</dbReference>
<evidence type="ECO:0000259" key="2">
    <source>
        <dbReference type="Pfam" id="PF01590"/>
    </source>
</evidence>
<sequence length="169" mass="18058">MTFTLSDAAYATDTPAAKQAMYADLRSQLQGLLSGETDFIANTANFSSLVFNTMPGLNWAGFYFLKGEELVLGPFQGKPACIRIKKGRGVCGTTVVEGKSIVVQDVHAFPGHIVCDVNSRSELVVPVFANGQIIGVFDLDSPLVGRFDDIDAQGVESLVRVLEAAIVAE</sequence>
<organism evidence="3 4">
    <name type="scientific">Janthinobacterium lividum</name>
    <dbReference type="NCBI Taxonomy" id="29581"/>
    <lineage>
        <taxon>Bacteria</taxon>
        <taxon>Pseudomonadati</taxon>
        <taxon>Pseudomonadota</taxon>
        <taxon>Betaproteobacteria</taxon>
        <taxon>Burkholderiales</taxon>
        <taxon>Oxalobacteraceae</taxon>
        <taxon>Janthinobacterium</taxon>
    </lineage>
</organism>